<dbReference type="PROSITE" id="PS51736">
    <property type="entry name" value="RECOMBINASES_3"/>
    <property type="match status" value="1"/>
</dbReference>
<feature type="domain" description="Resolvase/invertase-type recombinase catalytic" evidence="1">
    <location>
        <begin position="1"/>
        <end position="46"/>
    </location>
</feature>
<geneLocation type="plasmid" evidence="2">
    <name>pA</name>
</geneLocation>
<dbReference type="InterPro" id="IPR036162">
    <property type="entry name" value="Resolvase-like_N_sf"/>
</dbReference>
<dbReference type="AlphaFoldDB" id="W7DR90"/>
<dbReference type="GO" id="GO:0003677">
    <property type="term" value="F:DNA binding"/>
    <property type="evidence" value="ECO:0007669"/>
    <property type="project" value="InterPro"/>
</dbReference>
<dbReference type="RefSeq" id="WP_152534217.1">
    <property type="nucleotide sequence ID" value="NZ_ATSX01000011.1"/>
</dbReference>
<dbReference type="InterPro" id="IPR006119">
    <property type="entry name" value="Resolv_N"/>
</dbReference>
<accession>W7DR90</accession>
<sequence length="98" mass="11341">MLTENIDTTAHRGESVFHLFGVLAQFERDLIKKRIKAGLKAARDQGRVGGRSIVMTDEKLKKPKSFYKMDRDTTNNLFIIIPYFFYKKIHTFSPNTST</sequence>
<evidence type="ECO:0000259" key="1">
    <source>
        <dbReference type="PROSITE" id="PS51736"/>
    </source>
</evidence>
<dbReference type="GO" id="GO:0000150">
    <property type="term" value="F:DNA strand exchange activity"/>
    <property type="evidence" value="ECO:0007669"/>
    <property type="project" value="InterPro"/>
</dbReference>
<gene>
    <name evidence="2" type="ORF">COMX_10390</name>
</gene>
<evidence type="ECO:0000313" key="3">
    <source>
        <dbReference type="Proteomes" id="UP000019250"/>
    </source>
</evidence>
<name>W7DR90_9PROT</name>
<dbReference type="Proteomes" id="UP000019250">
    <property type="component" value="Unassembled WGS sequence"/>
</dbReference>
<keyword evidence="2" id="KW-0614">Plasmid</keyword>
<dbReference type="eggNOG" id="COG1961">
    <property type="taxonomic scope" value="Bacteria"/>
</dbReference>
<reference evidence="2 3" key="1">
    <citation type="journal article" date="2014" name="Genome Announc.">
        <title>Draft Genome Sequence of Commensalibacter papalotli MX01, a Symbiont Identified from the Guts of Overwintering Monarch Butterflies.</title>
        <authorList>
            <person name="Servin-Garciduenas L.E."/>
            <person name="Sanchez-Quinto A."/>
            <person name="Martinez-Romero E."/>
        </authorList>
    </citation>
    <scope>NUCLEOTIDE SEQUENCE [LARGE SCALE GENOMIC DNA]</scope>
    <source>
        <strain evidence="3">MX-MONARCH01</strain>
        <plasmid evidence="2">pA</plasmid>
    </source>
</reference>
<organism evidence="2 3">
    <name type="scientific">Commensalibacter papalotli</name>
    <name type="common">ex Servin-Garciduenas et al. 2014</name>
    <dbReference type="NCBI Taxonomy" id="1208583"/>
    <lineage>
        <taxon>Bacteria</taxon>
        <taxon>Pseudomonadati</taxon>
        <taxon>Pseudomonadota</taxon>
        <taxon>Alphaproteobacteria</taxon>
        <taxon>Acetobacterales</taxon>
        <taxon>Acetobacteraceae</taxon>
    </lineage>
</organism>
<dbReference type="Gene3D" id="3.40.50.1390">
    <property type="entry name" value="Resolvase, N-terminal catalytic domain"/>
    <property type="match status" value="1"/>
</dbReference>
<proteinExistence type="predicted"/>
<keyword evidence="3" id="KW-1185">Reference proteome</keyword>
<comment type="caution">
    <text evidence="2">The sequence shown here is derived from an EMBL/GenBank/DDBJ whole genome shotgun (WGS) entry which is preliminary data.</text>
</comment>
<protein>
    <submittedName>
        <fullName evidence="2">Invertase/recombinase-like protein</fullName>
    </submittedName>
</protein>
<evidence type="ECO:0000313" key="2">
    <source>
        <dbReference type="EMBL" id="EUK17420.1"/>
    </source>
</evidence>
<dbReference type="Pfam" id="PF00239">
    <property type="entry name" value="Resolvase"/>
    <property type="match status" value="1"/>
</dbReference>
<dbReference type="SUPFAM" id="SSF53041">
    <property type="entry name" value="Resolvase-like"/>
    <property type="match status" value="1"/>
</dbReference>
<dbReference type="EMBL" id="ATSX01000011">
    <property type="protein sequence ID" value="EUK17420.1"/>
    <property type="molecule type" value="Genomic_DNA"/>
</dbReference>